<name>A0AAD7CPJ6_MYCRO</name>
<protein>
    <submittedName>
        <fullName evidence="2">Uncharacterized protein</fullName>
    </submittedName>
</protein>
<feature type="region of interest" description="Disordered" evidence="1">
    <location>
        <begin position="97"/>
        <end position="167"/>
    </location>
</feature>
<comment type="caution">
    <text evidence="2">The sequence shown here is derived from an EMBL/GenBank/DDBJ whole genome shotgun (WGS) entry which is preliminary data.</text>
</comment>
<feature type="region of interest" description="Disordered" evidence="1">
    <location>
        <begin position="1"/>
        <end position="48"/>
    </location>
</feature>
<evidence type="ECO:0000256" key="1">
    <source>
        <dbReference type="SAM" id="MobiDB-lite"/>
    </source>
</evidence>
<proteinExistence type="predicted"/>
<evidence type="ECO:0000313" key="2">
    <source>
        <dbReference type="EMBL" id="KAJ7656636.1"/>
    </source>
</evidence>
<evidence type="ECO:0000313" key="3">
    <source>
        <dbReference type="Proteomes" id="UP001221757"/>
    </source>
</evidence>
<accession>A0AAD7CPJ6</accession>
<reference evidence="2" key="1">
    <citation type="submission" date="2023-03" db="EMBL/GenBank/DDBJ databases">
        <title>Massive genome expansion in bonnet fungi (Mycena s.s.) driven by repeated elements and novel gene families across ecological guilds.</title>
        <authorList>
            <consortium name="Lawrence Berkeley National Laboratory"/>
            <person name="Harder C.B."/>
            <person name="Miyauchi S."/>
            <person name="Viragh M."/>
            <person name="Kuo A."/>
            <person name="Thoen E."/>
            <person name="Andreopoulos B."/>
            <person name="Lu D."/>
            <person name="Skrede I."/>
            <person name="Drula E."/>
            <person name="Henrissat B."/>
            <person name="Morin E."/>
            <person name="Kohler A."/>
            <person name="Barry K."/>
            <person name="LaButti K."/>
            <person name="Morin E."/>
            <person name="Salamov A."/>
            <person name="Lipzen A."/>
            <person name="Mereny Z."/>
            <person name="Hegedus B."/>
            <person name="Baldrian P."/>
            <person name="Stursova M."/>
            <person name="Weitz H."/>
            <person name="Taylor A."/>
            <person name="Grigoriev I.V."/>
            <person name="Nagy L.G."/>
            <person name="Martin F."/>
            <person name="Kauserud H."/>
        </authorList>
    </citation>
    <scope>NUCLEOTIDE SEQUENCE</scope>
    <source>
        <strain evidence="2">CBHHK067</strain>
    </source>
</reference>
<dbReference type="AlphaFoldDB" id="A0AAD7CPJ6"/>
<dbReference type="EMBL" id="JARKIE010000298">
    <property type="protein sequence ID" value="KAJ7656636.1"/>
    <property type="molecule type" value="Genomic_DNA"/>
</dbReference>
<keyword evidence="3" id="KW-1185">Reference proteome</keyword>
<organism evidence="2 3">
    <name type="scientific">Mycena rosella</name>
    <name type="common">Pink bonnet</name>
    <name type="synonym">Agaricus rosellus</name>
    <dbReference type="NCBI Taxonomy" id="1033263"/>
    <lineage>
        <taxon>Eukaryota</taxon>
        <taxon>Fungi</taxon>
        <taxon>Dikarya</taxon>
        <taxon>Basidiomycota</taxon>
        <taxon>Agaricomycotina</taxon>
        <taxon>Agaricomycetes</taxon>
        <taxon>Agaricomycetidae</taxon>
        <taxon>Agaricales</taxon>
        <taxon>Marasmiineae</taxon>
        <taxon>Mycenaceae</taxon>
        <taxon>Mycena</taxon>
    </lineage>
</organism>
<dbReference type="Proteomes" id="UP001221757">
    <property type="component" value="Unassembled WGS sequence"/>
</dbReference>
<gene>
    <name evidence="2" type="ORF">B0H17DRAFT_1213743</name>
</gene>
<feature type="compositionally biased region" description="Basic residues" evidence="1">
    <location>
        <begin position="1"/>
        <end position="12"/>
    </location>
</feature>
<sequence length="385" mass="41430">MSRRDRRRRQRLPAHPLTLFPPCRPAARRPPPPSARPHVPPCAGPTPPTLATRSLPASCSATRFSVELVLAAPASAPGRFCAVSVFLAPKLAPRSCPSRFDSTLERPPSPAHYAGFAASPRQRTPPRCVARPSSHTRRPLGHAELVPEPVRGDAVAPRSLRSPSSSPEAAVAVDSGWWLDRRGEGASVKDGTTQTFGTSPFSCALSDLCSLHRYDDDHPRPAHPQPPPHDSSISRAYAVLRPPTSDWARGTRLRRSEWARRDTGSSAPPPARPPHAAVDHTMDHTRRALHTLMRRALRRPVSPLGAATPSSIVSLASHIRDTRGAVAEERGVRGGGSAVGNAVPLVRAESEWKWAADGFPKVATPLLVFCPRVVVLYVSPPAVPA</sequence>
<feature type="compositionally biased region" description="Basic and acidic residues" evidence="1">
    <location>
        <begin position="254"/>
        <end position="263"/>
    </location>
</feature>
<feature type="compositionally biased region" description="Low complexity" evidence="1">
    <location>
        <begin position="157"/>
        <end position="167"/>
    </location>
</feature>
<feature type="compositionally biased region" description="Pro residues" evidence="1">
    <location>
        <begin position="22"/>
        <end position="48"/>
    </location>
</feature>
<feature type="region of interest" description="Disordered" evidence="1">
    <location>
        <begin position="244"/>
        <end position="280"/>
    </location>
</feature>